<dbReference type="Proteomes" id="UP001159641">
    <property type="component" value="Unassembled WGS sequence"/>
</dbReference>
<evidence type="ECO:0000313" key="3">
    <source>
        <dbReference type="Proteomes" id="UP001159641"/>
    </source>
</evidence>
<evidence type="ECO:0000313" key="2">
    <source>
        <dbReference type="EMBL" id="KAJ8779007.1"/>
    </source>
</evidence>
<gene>
    <name evidence="2" type="ORF">J1605_013241</name>
</gene>
<accession>A0AB34GIA2</accession>
<feature type="chain" id="PRO_5044212237" evidence="1">
    <location>
        <begin position="19"/>
        <end position="120"/>
    </location>
</feature>
<keyword evidence="3" id="KW-1185">Reference proteome</keyword>
<evidence type="ECO:0000256" key="1">
    <source>
        <dbReference type="SAM" id="SignalP"/>
    </source>
</evidence>
<proteinExistence type="predicted"/>
<dbReference type="EMBL" id="JAIQCJ010002233">
    <property type="protein sequence ID" value="KAJ8779007.1"/>
    <property type="molecule type" value="Genomic_DNA"/>
</dbReference>
<dbReference type="AlphaFoldDB" id="A0AB34GIA2"/>
<organism evidence="2 3">
    <name type="scientific">Eschrichtius robustus</name>
    <name type="common">California gray whale</name>
    <name type="synonym">Eschrichtius gibbosus</name>
    <dbReference type="NCBI Taxonomy" id="9764"/>
    <lineage>
        <taxon>Eukaryota</taxon>
        <taxon>Metazoa</taxon>
        <taxon>Chordata</taxon>
        <taxon>Craniata</taxon>
        <taxon>Vertebrata</taxon>
        <taxon>Euteleostomi</taxon>
        <taxon>Mammalia</taxon>
        <taxon>Eutheria</taxon>
        <taxon>Laurasiatheria</taxon>
        <taxon>Artiodactyla</taxon>
        <taxon>Whippomorpha</taxon>
        <taxon>Cetacea</taxon>
        <taxon>Mysticeti</taxon>
        <taxon>Eschrichtiidae</taxon>
        <taxon>Eschrichtius</taxon>
    </lineage>
</organism>
<feature type="signal peptide" evidence="1">
    <location>
        <begin position="1"/>
        <end position="18"/>
    </location>
</feature>
<name>A0AB34GIA2_ESCRO</name>
<comment type="caution">
    <text evidence="2">The sequence shown here is derived from an EMBL/GenBank/DDBJ whole genome shotgun (WGS) entry which is preliminary data.</text>
</comment>
<protein>
    <submittedName>
        <fullName evidence="2">Uncharacterized protein</fullName>
    </submittedName>
</protein>
<sequence length="120" mass="13297">MLSSVLHGLLLTLSPVTPPPLSPQMCSELDVRDPEWLHSSNRTAPNPVHWEGTLHSSPSPMLSVEPGLGDLACESLSEFSYFCLRCGEHFACITSFSPNLNPARRTLFLRPKDMKQPPKN</sequence>
<reference evidence="2 3" key="1">
    <citation type="submission" date="2022-11" db="EMBL/GenBank/DDBJ databases">
        <title>Whole genome sequence of Eschrichtius robustus ER-17-0199.</title>
        <authorList>
            <person name="Bruniche-Olsen A."/>
            <person name="Black A.N."/>
            <person name="Fields C.J."/>
            <person name="Walden K."/>
            <person name="Dewoody J.A."/>
        </authorList>
    </citation>
    <scope>NUCLEOTIDE SEQUENCE [LARGE SCALE GENOMIC DNA]</scope>
    <source>
        <strain evidence="2">ER-17-0199</strain>
        <tissue evidence="2">Blubber</tissue>
    </source>
</reference>
<keyword evidence="1" id="KW-0732">Signal</keyword>